<feature type="region of interest" description="Disordered" evidence="8">
    <location>
        <begin position="267"/>
        <end position="287"/>
    </location>
</feature>
<keyword evidence="12" id="KW-1185">Reference proteome</keyword>
<dbReference type="PANTHER" id="PTHR11705">
    <property type="entry name" value="PROTEASE FAMILY M14 CARBOXYPEPTIDASE A,B"/>
    <property type="match status" value="1"/>
</dbReference>
<evidence type="ECO:0000256" key="8">
    <source>
        <dbReference type="SAM" id="MobiDB-lite"/>
    </source>
</evidence>
<evidence type="ECO:0000313" key="12">
    <source>
        <dbReference type="Proteomes" id="UP001248709"/>
    </source>
</evidence>
<comment type="cofactor">
    <cofactor evidence="1">
        <name>Zn(2+)</name>
        <dbReference type="ChEBI" id="CHEBI:29105"/>
    </cofactor>
</comment>
<dbReference type="EMBL" id="JAUSUY010000009">
    <property type="protein sequence ID" value="MDT3426959.1"/>
    <property type="molecule type" value="Genomic_DNA"/>
</dbReference>
<dbReference type="Gene3D" id="3.40.630.10">
    <property type="entry name" value="Zn peptidases"/>
    <property type="match status" value="1"/>
</dbReference>
<dbReference type="PROSITE" id="PS51782">
    <property type="entry name" value="LYSM"/>
    <property type="match status" value="1"/>
</dbReference>
<feature type="active site" description="Proton donor/acceptor" evidence="7">
    <location>
        <position position="370"/>
    </location>
</feature>
<sequence>MLQYIVRKGDTVRRVAAAHGLAPSHIIQGNPWAADQPYLLPGQVLFLPSVQRRRYIAQEGERMRDVAAIYGVSLEELEQLNPGIAMDGFCPPGRTLVLPLSERAAVVSLRGEYGPAELESDIGHLIKKYPFISADTIGASVLGKPLHMLRIGSGPRRLHVNAALHANEWLTSPCLLAFLEQYAEAYAKGRSWNGHRPEDWFSNWTVWAVPMANPDGVELVQEGTGSWHPHRRELEEWNGGRRSFRHWKANIRGVDLGDQFPAFWEEERSRRGLSGPSPRDYGGPAPLSEPEAAALAALCGKAPPDMAVSLHSQGQEIYWNYRGYEPPESQEIAERLARAGGYRAVALTESDAGFKDWFIMKYGKPGFTVELGLGRNPLPLEDFEDLTLEAGRILASILSL</sequence>
<evidence type="ECO:0000259" key="10">
    <source>
        <dbReference type="PROSITE" id="PS52035"/>
    </source>
</evidence>
<feature type="domain" description="Peptidase M14" evidence="10">
    <location>
        <begin position="111"/>
        <end position="400"/>
    </location>
</feature>
<accession>A0ABU3H802</accession>
<evidence type="ECO:0000256" key="3">
    <source>
        <dbReference type="ARBA" id="ARBA00022670"/>
    </source>
</evidence>
<reference evidence="11 12" key="1">
    <citation type="submission" date="2023-07" db="EMBL/GenBank/DDBJ databases">
        <title>Genomic Encyclopedia of Type Strains, Phase IV (KMG-IV): sequencing the most valuable type-strain genomes for metagenomic binning, comparative biology and taxonomic classification.</title>
        <authorList>
            <person name="Goeker M."/>
        </authorList>
    </citation>
    <scope>NUCLEOTIDE SEQUENCE [LARGE SCALE GENOMIC DNA]</scope>
    <source>
        <strain evidence="11 12">T98</strain>
    </source>
</reference>
<dbReference type="CDD" id="cd00118">
    <property type="entry name" value="LysM"/>
    <property type="match status" value="2"/>
</dbReference>
<dbReference type="Pfam" id="PF01476">
    <property type="entry name" value="LysM"/>
    <property type="match status" value="2"/>
</dbReference>
<dbReference type="InterPro" id="IPR018392">
    <property type="entry name" value="LysM"/>
</dbReference>
<evidence type="ECO:0000256" key="4">
    <source>
        <dbReference type="ARBA" id="ARBA00022801"/>
    </source>
</evidence>
<dbReference type="InterPro" id="IPR034274">
    <property type="entry name" value="ENP1_M14_CPD"/>
</dbReference>
<dbReference type="InterPro" id="IPR036779">
    <property type="entry name" value="LysM_dom_sf"/>
</dbReference>
<dbReference type="SMART" id="SM00257">
    <property type="entry name" value="LysM"/>
    <property type="match status" value="2"/>
</dbReference>
<dbReference type="Gene3D" id="3.10.350.10">
    <property type="entry name" value="LysM domain"/>
    <property type="match status" value="1"/>
</dbReference>
<gene>
    <name evidence="11" type="ORF">J2Z22_002493</name>
</gene>
<dbReference type="PROSITE" id="PS52035">
    <property type="entry name" value="PEPTIDASE_M14"/>
    <property type="match status" value="1"/>
</dbReference>
<evidence type="ECO:0000256" key="2">
    <source>
        <dbReference type="ARBA" id="ARBA00005988"/>
    </source>
</evidence>
<name>A0ABU3H802_9BACL</name>
<feature type="compositionally biased region" description="Low complexity" evidence="8">
    <location>
        <begin position="272"/>
        <end position="287"/>
    </location>
</feature>
<dbReference type="PRINTS" id="PR00765">
    <property type="entry name" value="CRBOXYPTASEA"/>
</dbReference>
<evidence type="ECO:0000259" key="9">
    <source>
        <dbReference type="PROSITE" id="PS51782"/>
    </source>
</evidence>
<dbReference type="GO" id="GO:0016787">
    <property type="term" value="F:hydrolase activity"/>
    <property type="evidence" value="ECO:0007669"/>
    <property type="project" value="UniProtKB-KW"/>
</dbReference>
<evidence type="ECO:0000256" key="7">
    <source>
        <dbReference type="PROSITE-ProRule" id="PRU01379"/>
    </source>
</evidence>
<dbReference type="PANTHER" id="PTHR11705:SF143">
    <property type="entry name" value="SLL0236 PROTEIN"/>
    <property type="match status" value="1"/>
</dbReference>
<dbReference type="SUPFAM" id="SSF53187">
    <property type="entry name" value="Zn-dependent exopeptidases"/>
    <property type="match status" value="1"/>
</dbReference>
<organism evidence="11 12">
    <name type="scientific">Paenibacillus forsythiae</name>
    <dbReference type="NCBI Taxonomy" id="365616"/>
    <lineage>
        <taxon>Bacteria</taxon>
        <taxon>Bacillati</taxon>
        <taxon>Bacillota</taxon>
        <taxon>Bacilli</taxon>
        <taxon>Bacillales</taxon>
        <taxon>Paenibacillaceae</taxon>
        <taxon>Paenibacillus</taxon>
    </lineage>
</organism>
<keyword evidence="3" id="KW-0645">Protease</keyword>
<comment type="similarity">
    <text evidence="2 7">Belongs to the peptidase M14 family.</text>
</comment>
<proteinExistence type="inferred from homology"/>
<dbReference type="EC" id="3.4.19.11" evidence="11"/>
<dbReference type="Pfam" id="PF00246">
    <property type="entry name" value="Peptidase_M14"/>
    <property type="match status" value="1"/>
</dbReference>
<dbReference type="InterPro" id="IPR000834">
    <property type="entry name" value="Peptidase_M14"/>
</dbReference>
<dbReference type="CDD" id="cd06229">
    <property type="entry name" value="M14_Endopeptidase_I"/>
    <property type="match status" value="1"/>
</dbReference>
<evidence type="ECO:0000313" key="11">
    <source>
        <dbReference type="EMBL" id="MDT3426959.1"/>
    </source>
</evidence>
<dbReference type="SMART" id="SM00631">
    <property type="entry name" value="Zn_pept"/>
    <property type="match status" value="1"/>
</dbReference>
<keyword evidence="4 11" id="KW-0378">Hydrolase</keyword>
<dbReference type="SUPFAM" id="SSF54106">
    <property type="entry name" value="LysM domain"/>
    <property type="match status" value="2"/>
</dbReference>
<comment type="caution">
    <text evidence="11">The sequence shown here is derived from an EMBL/GenBank/DDBJ whole genome shotgun (WGS) entry which is preliminary data.</text>
</comment>
<keyword evidence="6" id="KW-0482">Metalloprotease</keyword>
<protein>
    <submittedName>
        <fullName evidence="11">G-D-glutamyl-meso-diaminopimelate peptidase</fullName>
        <ecNumber evidence="11">3.4.19.11</ecNumber>
    </submittedName>
</protein>
<evidence type="ECO:0000256" key="5">
    <source>
        <dbReference type="ARBA" id="ARBA00022833"/>
    </source>
</evidence>
<dbReference type="RefSeq" id="WP_312001079.1">
    <property type="nucleotide sequence ID" value="NZ_JAUSUY010000009.1"/>
</dbReference>
<feature type="domain" description="LysM" evidence="9">
    <location>
        <begin position="2"/>
        <end position="47"/>
    </location>
</feature>
<keyword evidence="5" id="KW-0862">Zinc</keyword>
<dbReference type="Proteomes" id="UP001248709">
    <property type="component" value="Unassembled WGS sequence"/>
</dbReference>
<evidence type="ECO:0000256" key="6">
    <source>
        <dbReference type="ARBA" id="ARBA00023049"/>
    </source>
</evidence>
<evidence type="ECO:0000256" key="1">
    <source>
        <dbReference type="ARBA" id="ARBA00001947"/>
    </source>
</evidence>